<dbReference type="Proteomes" id="UP000596660">
    <property type="component" value="Unplaced"/>
</dbReference>
<dbReference type="Gramene" id="AUR62014091-RA">
    <property type="protein sequence ID" value="AUR62014091-RA:cds"/>
    <property type="gene ID" value="AUR62014091"/>
</dbReference>
<reference evidence="1" key="2">
    <citation type="submission" date="2021-03" db="UniProtKB">
        <authorList>
            <consortium name="EnsemblPlants"/>
        </authorList>
    </citation>
    <scope>IDENTIFICATION</scope>
</reference>
<organism evidence="1 2">
    <name type="scientific">Chenopodium quinoa</name>
    <name type="common">Quinoa</name>
    <dbReference type="NCBI Taxonomy" id="63459"/>
    <lineage>
        <taxon>Eukaryota</taxon>
        <taxon>Viridiplantae</taxon>
        <taxon>Streptophyta</taxon>
        <taxon>Embryophyta</taxon>
        <taxon>Tracheophyta</taxon>
        <taxon>Spermatophyta</taxon>
        <taxon>Magnoliopsida</taxon>
        <taxon>eudicotyledons</taxon>
        <taxon>Gunneridae</taxon>
        <taxon>Pentapetalae</taxon>
        <taxon>Caryophyllales</taxon>
        <taxon>Chenopodiaceae</taxon>
        <taxon>Chenopodioideae</taxon>
        <taxon>Atripliceae</taxon>
        <taxon>Chenopodium</taxon>
    </lineage>
</organism>
<dbReference type="AlphaFoldDB" id="A0A803LJE4"/>
<proteinExistence type="predicted"/>
<sequence>MSNREMIMAERKCEGHELPPDFGQDLSDALKSFFSDYGYEITYYSEPLEWFKTMKVKDLNGDWLISFEHQGIDEDIQALRPASIAKTFIHLIIKDNGYEIYCPERDCLRAAFVFRHT</sequence>
<evidence type="ECO:0000313" key="2">
    <source>
        <dbReference type="Proteomes" id="UP000596660"/>
    </source>
</evidence>
<evidence type="ECO:0000313" key="1">
    <source>
        <dbReference type="EnsemblPlants" id="AUR62014091-RA:cds"/>
    </source>
</evidence>
<accession>A0A803LJE4</accession>
<dbReference type="EnsemblPlants" id="AUR62014091-RA">
    <property type="protein sequence ID" value="AUR62014091-RA:cds"/>
    <property type="gene ID" value="AUR62014091"/>
</dbReference>
<protein>
    <submittedName>
        <fullName evidence="1">Uncharacterized protein</fullName>
    </submittedName>
</protein>
<name>A0A803LJE4_CHEQI</name>
<reference evidence="1" key="1">
    <citation type="journal article" date="2017" name="Nature">
        <title>The genome of Chenopodium quinoa.</title>
        <authorList>
            <person name="Jarvis D.E."/>
            <person name="Ho Y.S."/>
            <person name="Lightfoot D.J."/>
            <person name="Schmoeckel S.M."/>
            <person name="Li B."/>
            <person name="Borm T.J.A."/>
            <person name="Ohyanagi H."/>
            <person name="Mineta K."/>
            <person name="Michell C.T."/>
            <person name="Saber N."/>
            <person name="Kharbatia N.M."/>
            <person name="Rupper R.R."/>
            <person name="Sharp A.R."/>
            <person name="Dally N."/>
            <person name="Boughton B.A."/>
            <person name="Woo Y.H."/>
            <person name="Gao G."/>
            <person name="Schijlen E.G.W.M."/>
            <person name="Guo X."/>
            <person name="Momin A.A."/>
            <person name="Negrao S."/>
            <person name="Al-Babili S."/>
            <person name="Gehring C."/>
            <person name="Roessner U."/>
            <person name="Jung C."/>
            <person name="Murphy K."/>
            <person name="Arold S.T."/>
            <person name="Gojobori T."/>
            <person name="van der Linden C.G."/>
            <person name="van Loo E.N."/>
            <person name="Jellen E.N."/>
            <person name="Maughan P.J."/>
            <person name="Tester M."/>
        </authorList>
    </citation>
    <scope>NUCLEOTIDE SEQUENCE [LARGE SCALE GENOMIC DNA]</scope>
    <source>
        <strain evidence="1">cv. PI 614886</strain>
    </source>
</reference>
<keyword evidence="2" id="KW-1185">Reference proteome</keyword>